<evidence type="ECO:0000313" key="1">
    <source>
        <dbReference type="EMBL" id="MBB4438169.1"/>
    </source>
</evidence>
<sequence>MFRLADAAASQRRCRAMIGSLLSDDNRRVNAQFIEVSGGLAT</sequence>
<reference evidence="1 2" key="1">
    <citation type="submission" date="2020-08" db="EMBL/GenBank/DDBJ databases">
        <title>Genomic Encyclopedia of Type Strains, Phase IV (KMG-V): Genome sequencing to study the core and pangenomes of soil and plant-associated prokaryotes.</title>
        <authorList>
            <person name="Whitman W."/>
        </authorList>
    </citation>
    <scope>NUCLEOTIDE SEQUENCE [LARGE SCALE GENOMIC DNA]</scope>
    <source>
        <strain evidence="1 2">SEMIA 414</strain>
    </source>
</reference>
<dbReference type="EMBL" id="JACIHI010000002">
    <property type="protein sequence ID" value="MBB4438169.1"/>
    <property type="molecule type" value="Genomic_DNA"/>
</dbReference>
<protein>
    <submittedName>
        <fullName evidence="1">Uncharacterized protein</fullName>
    </submittedName>
</protein>
<dbReference type="AlphaFoldDB" id="A0A7W6UIT7"/>
<gene>
    <name evidence="1" type="ORF">GGE15_001418</name>
</gene>
<comment type="caution">
    <text evidence="1">The sequence shown here is derived from an EMBL/GenBank/DDBJ whole genome shotgun (WGS) entry which is preliminary data.</text>
</comment>
<accession>A0A7W6UIT7</accession>
<organism evidence="1 2">
    <name type="scientific">Rhizobium esperanzae</name>
    <dbReference type="NCBI Taxonomy" id="1967781"/>
    <lineage>
        <taxon>Bacteria</taxon>
        <taxon>Pseudomonadati</taxon>
        <taxon>Pseudomonadota</taxon>
        <taxon>Alphaproteobacteria</taxon>
        <taxon>Hyphomicrobiales</taxon>
        <taxon>Rhizobiaceae</taxon>
        <taxon>Rhizobium/Agrobacterium group</taxon>
        <taxon>Rhizobium</taxon>
    </lineage>
</organism>
<dbReference type="Proteomes" id="UP000533724">
    <property type="component" value="Unassembled WGS sequence"/>
</dbReference>
<proteinExistence type="predicted"/>
<evidence type="ECO:0000313" key="2">
    <source>
        <dbReference type="Proteomes" id="UP000533724"/>
    </source>
</evidence>
<name>A0A7W6UIT7_9HYPH</name>
<dbReference type="RefSeq" id="WP_280818144.1">
    <property type="nucleotide sequence ID" value="NZ_JACIHI010000002.1"/>
</dbReference>